<dbReference type="Pfam" id="PF13460">
    <property type="entry name" value="NAD_binding_10"/>
    <property type="match status" value="1"/>
</dbReference>
<evidence type="ECO:0000256" key="2">
    <source>
        <dbReference type="ARBA" id="ARBA00022857"/>
    </source>
</evidence>
<dbReference type="SUPFAM" id="SSF51735">
    <property type="entry name" value="NAD(P)-binding Rossmann-fold domains"/>
    <property type="match status" value="1"/>
</dbReference>
<dbReference type="AlphaFoldDB" id="A0A9P8LDX7"/>
<keyword evidence="6" id="KW-1185">Reference proteome</keyword>
<reference evidence="5" key="1">
    <citation type="submission" date="2021-03" db="EMBL/GenBank/DDBJ databases">
        <title>Comparative genomics and phylogenomic investigation of the class Geoglossomycetes provide insights into ecological specialization and systematics.</title>
        <authorList>
            <person name="Melie T."/>
            <person name="Pirro S."/>
            <person name="Miller A.N."/>
            <person name="Quandt A."/>
        </authorList>
    </citation>
    <scope>NUCLEOTIDE SEQUENCE</scope>
    <source>
        <strain evidence="5">CAQ_001_2017</strain>
    </source>
</reference>
<dbReference type="PANTHER" id="PTHR47706:SF9">
    <property type="entry name" value="NMRA-LIKE DOMAIN-CONTAINING PROTEIN-RELATED"/>
    <property type="match status" value="1"/>
</dbReference>
<dbReference type="PANTHER" id="PTHR47706">
    <property type="entry name" value="NMRA-LIKE FAMILY PROTEIN"/>
    <property type="match status" value="1"/>
</dbReference>
<evidence type="ECO:0000256" key="3">
    <source>
        <dbReference type="ARBA" id="ARBA00023002"/>
    </source>
</evidence>
<name>A0A9P8LDX7_9PEZI</name>
<gene>
    <name evidence="5" type="ORF">GP486_002870</name>
</gene>
<keyword evidence="2" id="KW-0521">NADP</keyword>
<proteinExistence type="inferred from homology"/>
<evidence type="ECO:0000259" key="4">
    <source>
        <dbReference type="Pfam" id="PF13460"/>
    </source>
</evidence>
<dbReference type="GO" id="GO:0016491">
    <property type="term" value="F:oxidoreductase activity"/>
    <property type="evidence" value="ECO:0007669"/>
    <property type="project" value="UniProtKB-KW"/>
</dbReference>
<evidence type="ECO:0000256" key="1">
    <source>
        <dbReference type="ARBA" id="ARBA00005725"/>
    </source>
</evidence>
<accession>A0A9P8LDX7</accession>
<evidence type="ECO:0000313" key="5">
    <source>
        <dbReference type="EMBL" id="KAH0562431.1"/>
    </source>
</evidence>
<keyword evidence="3" id="KW-0560">Oxidoreductase</keyword>
<dbReference type="Gene3D" id="3.40.50.720">
    <property type="entry name" value="NAD(P)-binding Rossmann-like Domain"/>
    <property type="match status" value="1"/>
</dbReference>
<organism evidence="5 6">
    <name type="scientific">Trichoglossum hirsutum</name>
    <dbReference type="NCBI Taxonomy" id="265104"/>
    <lineage>
        <taxon>Eukaryota</taxon>
        <taxon>Fungi</taxon>
        <taxon>Dikarya</taxon>
        <taxon>Ascomycota</taxon>
        <taxon>Pezizomycotina</taxon>
        <taxon>Geoglossomycetes</taxon>
        <taxon>Geoglossales</taxon>
        <taxon>Geoglossaceae</taxon>
        <taxon>Trichoglossum</taxon>
    </lineage>
</organism>
<dbReference type="Proteomes" id="UP000750711">
    <property type="component" value="Unassembled WGS sequence"/>
</dbReference>
<sequence length="151" mass="16084">MSPIQKVAVFGASGTIGTHITSGLIRANFKITAITRLDSTSTFPDSIPVVRTDYTVPALTAALRGHDAVVSAVGVAGITKQRDMMDAAEAAGIARFVLSDFGYGPNHRRLPEFEAIGKPRLEVLEYAKEKATANPAFTWSAIAIGNPIDWV</sequence>
<comment type="similarity">
    <text evidence="1">Belongs to the NmrA-type oxidoreductase family. Isoflavone reductase subfamily.</text>
</comment>
<dbReference type="InterPro" id="IPR036291">
    <property type="entry name" value="NAD(P)-bd_dom_sf"/>
</dbReference>
<dbReference type="InterPro" id="IPR051609">
    <property type="entry name" value="NmrA/Isoflavone_reductase-like"/>
</dbReference>
<dbReference type="InterPro" id="IPR016040">
    <property type="entry name" value="NAD(P)-bd_dom"/>
</dbReference>
<feature type="domain" description="NAD(P)-binding" evidence="4">
    <location>
        <begin position="11"/>
        <end position="112"/>
    </location>
</feature>
<protein>
    <recommendedName>
        <fullName evidence="4">NAD(P)-binding domain-containing protein</fullName>
    </recommendedName>
</protein>
<evidence type="ECO:0000313" key="6">
    <source>
        <dbReference type="Proteomes" id="UP000750711"/>
    </source>
</evidence>
<comment type="caution">
    <text evidence="5">The sequence shown here is derived from an EMBL/GenBank/DDBJ whole genome shotgun (WGS) entry which is preliminary data.</text>
</comment>
<dbReference type="EMBL" id="JAGHQM010000351">
    <property type="protein sequence ID" value="KAH0562431.1"/>
    <property type="molecule type" value="Genomic_DNA"/>
</dbReference>